<evidence type="ECO:0000313" key="2">
    <source>
        <dbReference type="Proteomes" id="UP001055811"/>
    </source>
</evidence>
<reference evidence="2" key="1">
    <citation type="journal article" date="2022" name="Mol. Ecol. Resour.">
        <title>The genomes of chicory, endive, great burdock and yacon provide insights into Asteraceae palaeo-polyploidization history and plant inulin production.</title>
        <authorList>
            <person name="Fan W."/>
            <person name="Wang S."/>
            <person name="Wang H."/>
            <person name="Wang A."/>
            <person name="Jiang F."/>
            <person name="Liu H."/>
            <person name="Zhao H."/>
            <person name="Xu D."/>
            <person name="Zhang Y."/>
        </authorList>
    </citation>
    <scope>NUCLEOTIDE SEQUENCE [LARGE SCALE GENOMIC DNA]</scope>
    <source>
        <strain evidence="2">cv. Punajuju</strain>
    </source>
</reference>
<protein>
    <submittedName>
        <fullName evidence="1">Uncharacterized protein</fullName>
    </submittedName>
</protein>
<proteinExistence type="predicted"/>
<accession>A0ACB9BL95</accession>
<name>A0ACB9BL95_CICIN</name>
<dbReference type="EMBL" id="CM042014">
    <property type="protein sequence ID" value="KAI3722786.1"/>
    <property type="molecule type" value="Genomic_DNA"/>
</dbReference>
<organism evidence="1 2">
    <name type="scientific">Cichorium intybus</name>
    <name type="common">Chicory</name>
    <dbReference type="NCBI Taxonomy" id="13427"/>
    <lineage>
        <taxon>Eukaryota</taxon>
        <taxon>Viridiplantae</taxon>
        <taxon>Streptophyta</taxon>
        <taxon>Embryophyta</taxon>
        <taxon>Tracheophyta</taxon>
        <taxon>Spermatophyta</taxon>
        <taxon>Magnoliopsida</taxon>
        <taxon>eudicotyledons</taxon>
        <taxon>Gunneridae</taxon>
        <taxon>Pentapetalae</taxon>
        <taxon>asterids</taxon>
        <taxon>campanulids</taxon>
        <taxon>Asterales</taxon>
        <taxon>Asteraceae</taxon>
        <taxon>Cichorioideae</taxon>
        <taxon>Cichorieae</taxon>
        <taxon>Cichoriinae</taxon>
        <taxon>Cichorium</taxon>
    </lineage>
</organism>
<dbReference type="Proteomes" id="UP001055811">
    <property type="component" value="Linkage Group LG06"/>
</dbReference>
<comment type="caution">
    <text evidence="1">The sequence shown here is derived from an EMBL/GenBank/DDBJ whole genome shotgun (WGS) entry which is preliminary data.</text>
</comment>
<reference evidence="1 2" key="2">
    <citation type="journal article" date="2022" name="Mol. Ecol. Resour.">
        <title>The genomes of chicory, endive, great burdock and yacon provide insights into Asteraceae paleo-polyploidization history and plant inulin production.</title>
        <authorList>
            <person name="Fan W."/>
            <person name="Wang S."/>
            <person name="Wang H."/>
            <person name="Wang A."/>
            <person name="Jiang F."/>
            <person name="Liu H."/>
            <person name="Zhao H."/>
            <person name="Xu D."/>
            <person name="Zhang Y."/>
        </authorList>
    </citation>
    <scope>NUCLEOTIDE SEQUENCE [LARGE SCALE GENOMIC DNA]</scope>
    <source>
        <strain evidence="2">cv. Punajuju</strain>
        <tissue evidence="1">Leaves</tissue>
    </source>
</reference>
<keyword evidence="2" id="KW-1185">Reference proteome</keyword>
<sequence length="213" mass="23420">MMKASFRGSYDADNSDATGSVVVNAGGINIRASVTGDTFVNGPLLNGLTLSLENPGFFIVDYNVPKKGVRFQFMNTVKLNEKPLSLTYSHSLLENQTALDGTLLLDSSHKVSANYKFESGSCKAKYTYVHGGVMTIEPCYDFAENSWDVAASRRINDDSVVRASYQSSTRVLGLDWRRNSFNNGSIKVSASVNLAEEKKTPKITAESIWDFEM</sequence>
<gene>
    <name evidence="1" type="ORF">L2E82_33874</name>
</gene>
<evidence type="ECO:0000313" key="1">
    <source>
        <dbReference type="EMBL" id="KAI3722786.1"/>
    </source>
</evidence>